<keyword evidence="1" id="KW-0472">Membrane</keyword>
<accession>A0A2X3H3A2</accession>
<name>A0A2X3H3A2_KLEPN</name>
<keyword evidence="1" id="KW-0812">Transmembrane</keyword>
<dbReference type="Proteomes" id="UP000251721">
    <property type="component" value="Unassembled WGS sequence"/>
</dbReference>
<protein>
    <submittedName>
        <fullName evidence="2">Sugar transporter glycoside-pentoside-hexuronide (GPH):cation symporter family</fullName>
    </submittedName>
</protein>
<keyword evidence="2" id="KW-0813">Transport</keyword>
<reference evidence="2 3" key="1">
    <citation type="submission" date="2018-06" db="EMBL/GenBank/DDBJ databases">
        <authorList>
            <consortium name="Pathogen Informatics"/>
            <person name="Doyle S."/>
        </authorList>
    </citation>
    <scope>NUCLEOTIDE SEQUENCE [LARGE SCALE GENOMIC DNA]</scope>
    <source>
        <strain evidence="2 3">NCTC13465</strain>
    </source>
</reference>
<keyword evidence="1" id="KW-1133">Transmembrane helix</keyword>
<dbReference type="EMBL" id="UAWQ01000011">
    <property type="protein sequence ID" value="SQC43119.1"/>
    <property type="molecule type" value="Genomic_DNA"/>
</dbReference>
<organism evidence="2 3">
    <name type="scientific">Klebsiella pneumoniae</name>
    <dbReference type="NCBI Taxonomy" id="573"/>
    <lineage>
        <taxon>Bacteria</taxon>
        <taxon>Pseudomonadati</taxon>
        <taxon>Pseudomonadota</taxon>
        <taxon>Gammaproteobacteria</taxon>
        <taxon>Enterobacterales</taxon>
        <taxon>Enterobacteriaceae</taxon>
        <taxon>Klebsiella/Raoultella group</taxon>
        <taxon>Klebsiella</taxon>
        <taxon>Klebsiella pneumoniae complex</taxon>
    </lineage>
</organism>
<feature type="transmembrane region" description="Helical" evidence="1">
    <location>
        <begin position="12"/>
        <end position="40"/>
    </location>
</feature>
<evidence type="ECO:0000256" key="1">
    <source>
        <dbReference type="SAM" id="Phobius"/>
    </source>
</evidence>
<evidence type="ECO:0000313" key="2">
    <source>
        <dbReference type="EMBL" id="SQC43119.1"/>
    </source>
</evidence>
<dbReference type="AlphaFoldDB" id="A0A2X3H3A2"/>
<keyword evidence="2" id="KW-0762">Sugar transport</keyword>
<sequence length="72" mass="7723">MKKRHVYLVASAVNLLGMGIMMVSGAHVLGLIVGAVILSLRRRPTHGYLFLDAGRPRWITACGKPGLIPQGS</sequence>
<proteinExistence type="predicted"/>
<evidence type="ECO:0000313" key="3">
    <source>
        <dbReference type="Proteomes" id="UP000251721"/>
    </source>
</evidence>
<gene>
    <name evidence="2" type="ORF">NCTC13465_01596</name>
</gene>